<name>A0A2A6C6T4_PRIPA</name>
<feature type="compositionally biased region" description="Low complexity" evidence="1">
    <location>
        <begin position="138"/>
        <end position="148"/>
    </location>
</feature>
<evidence type="ECO:0000256" key="1">
    <source>
        <dbReference type="SAM" id="MobiDB-lite"/>
    </source>
</evidence>
<dbReference type="Proteomes" id="UP000005239">
    <property type="component" value="Unassembled WGS sequence"/>
</dbReference>
<accession>A0A2A6C6T4</accession>
<reference evidence="2" key="2">
    <citation type="submission" date="2022-06" db="UniProtKB">
        <authorList>
            <consortium name="EnsemblMetazoa"/>
        </authorList>
    </citation>
    <scope>IDENTIFICATION</scope>
    <source>
        <strain evidence="2">PS312</strain>
    </source>
</reference>
<feature type="compositionally biased region" description="Low complexity" evidence="1">
    <location>
        <begin position="27"/>
        <end position="43"/>
    </location>
</feature>
<feature type="compositionally biased region" description="Acidic residues" evidence="1">
    <location>
        <begin position="149"/>
        <end position="177"/>
    </location>
</feature>
<feature type="compositionally biased region" description="Basic and acidic residues" evidence="1">
    <location>
        <begin position="98"/>
        <end position="113"/>
    </location>
</feature>
<dbReference type="AlphaFoldDB" id="A0A2A6C6T4"/>
<gene>
    <name evidence="2" type="primary">WBGene00107205</name>
</gene>
<feature type="compositionally biased region" description="Basic and acidic residues" evidence="1">
    <location>
        <begin position="74"/>
        <end position="86"/>
    </location>
</feature>
<accession>A0A8R1UDH3</accession>
<evidence type="ECO:0000313" key="2">
    <source>
        <dbReference type="EnsemblMetazoa" id="PPA17651.1"/>
    </source>
</evidence>
<feature type="region of interest" description="Disordered" evidence="1">
    <location>
        <begin position="1"/>
        <end position="279"/>
    </location>
</feature>
<feature type="compositionally biased region" description="Basic and acidic residues" evidence="1">
    <location>
        <begin position="346"/>
        <end position="356"/>
    </location>
</feature>
<protein>
    <submittedName>
        <fullName evidence="2">Uncharacterized protein</fullName>
    </submittedName>
</protein>
<feature type="compositionally biased region" description="Basic and acidic residues" evidence="1">
    <location>
        <begin position="128"/>
        <end position="137"/>
    </location>
</feature>
<evidence type="ECO:0000313" key="3">
    <source>
        <dbReference type="Proteomes" id="UP000005239"/>
    </source>
</evidence>
<feature type="compositionally biased region" description="Acidic residues" evidence="1">
    <location>
        <begin position="87"/>
        <end position="97"/>
    </location>
</feature>
<feature type="region of interest" description="Disordered" evidence="1">
    <location>
        <begin position="333"/>
        <end position="356"/>
    </location>
</feature>
<dbReference type="EnsemblMetazoa" id="PPA17651.1">
    <property type="protein sequence ID" value="PPA17651.1"/>
    <property type="gene ID" value="WBGene00107205"/>
</dbReference>
<feature type="compositionally biased region" description="Low complexity" evidence="1">
    <location>
        <begin position="190"/>
        <end position="231"/>
    </location>
</feature>
<sequence length="397" mass="43717">MSEPESSDFMSQTHETDSQWIRRMAVDSSASSQSQPSSDALSQRSSSTESLHCPVTGRRRKRGRLSGSLGKKAKACEDQDGRNRMEVEEEGSDEDQGDKENRRSARLLDDRTLPEQTTGSDIDEIVEVDGREEEHLDSSQLQQPQDDPLMGEEEMEVAEDVEVVAESNDEEEEEEGAETTVIVNPDNSGAVESPASPPAAAAATAAPATIATPVEPLAAADSNAADAAAAAPPTEQREEGEVQPGDSGEEEQSQASLVLVVKTEEKEPEADEPPPRMPQLQHELAVRLNTTYDMTMEARAIVRAQFDLLLGLTTPQTPIEEWRQLMAAYAASEEEKTAGDEQVDTEYPREDMTDDERRAAHRKLARMVITRKMQQEMRNLEQMHARANSGQVDRESE</sequence>
<proteinExistence type="predicted"/>
<reference evidence="3" key="1">
    <citation type="journal article" date="2008" name="Nat. Genet.">
        <title>The Pristionchus pacificus genome provides a unique perspective on nematode lifestyle and parasitism.</title>
        <authorList>
            <person name="Dieterich C."/>
            <person name="Clifton S.W."/>
            <person name="Schuster L.N."/>
            <person name="Chinwalla A."/>
            <person name="Delehaunty K."/>
            <person name="Dinkelacker I."/>
            <person name="Fulton L."/>
            <person name="Fulton R."/>
            <person name="Godfrey J."/>
            <person name="Minx P."/>
            <person name="Mitreva M."/>
            <person name="Roeseler W."/>
            <person name="Tian H."/>
            <person name="Witte H."/>
            <person name="Yang S.P."/>
            <person name="Wilson R.K."/>
            <person name="Sommer R.J."/>
        </authorList>
    </citation>
    <scope>NUCLEOTIDE SEQUENCE [LARGE SCALE GENOMIC DNA]</scope>
    <source>
        <strain evidence="3">PS312</strain>
    </source>
</reference>
<keyword evidence="3" id="KW-1185">Reference proteome</keyword>
<organism evidence="2 3">
    <name type="scientific">Pristionchus pacificus</name>
    <name type="common">Parasitic nematode worm</name>
    <dbReference type="NCBI Taxonomy" id="54126"/>
    <lineage>
        <taxon>Eukaryota</taxon>
        <taxon>Metazoa</taxon>
        <taxon>Ecdysozoa</taxon>
        <taxon>Nematoda</taxon>
        <taxon>Chromadorea</taxon>
        <taxon>Rhabditida</taxon>
        <taxon>Rhabditina</taxon>
        <taxon>Diplogasteromorpha</taxon>
        <taxon>Diplogasteroidea</taxon>
        <taxon>Neodiplogasteridae</taxon>
        <taxon>Pristionchus</taxon>
    </lineage>
</organism>